<feature type="domain" description="Nitroreductase" evidence="1">
    <location>
        <begin position="64"/>
        <end position="234"/>
    </location>
</feature>
<dbReference type="Gene3D" id="3.40.109.10">
    <property type="entry name" value="NADH Oxidase"/>
    <property type="match status" value="1"/>
</dbReference>
<dbReference type="Pfam" id="PF00881">
    <property type="entry name" value="Nitroreductase"/>
    <property type="match status" value="1"/>
</dbReference>
<dbReference type="InterPro" id="IPR029479">
    <property type="entry name" value="Nitroreductase"/>
</dbReference>
<comment type="caution">
    <text evidence="2">The sequence shown here is derived from an EMBL/GenBank/DDBJ whole genome shotgun (WGS) entry which is preliminary data.</text>
</comment>
<dbReference type="EMBL" id="BAAANN010000003">
    <property type="protein sequence ID" value="GAA1943675.1"/>
    <property type="molecule type" value="Genomic_DNA"/>
</dbReference>
<gene>
    <name evidence="2" type="ORF">GCM10009754_08860</name>
</gene>
<accession>A0ABN2Q6P2</accession>
<dbReference type="SUPFAM" id="SSF55469">
    <property type="entry name" value="FMN-dependent nitroreductase-like"/>
    <property type="match status" value="1"/>
</dbReference>
<proteinExistence type="predicted"/>
<sequence>MTDPLPDPYDDFWAASRVTPVTQRRLAERLRDHRPEFSPVDPFALPGRYHALRRSADGLDRTFRRRRSSREFRDEPLPAKQLGMVLAALADDETRSYPSAGGLYPLRCYPLLLNVRHELSGRVCRYEPSRHAVQDVAPCPSWAELAPLMGATGTDGPGPQLVLAFVLADEPMVAKYGVRGGRFGLIEAGSAVQSVALRLAAERLGGYLLGGAADTPVLNLLGLAGQPVRLAAALAAGIPD</sequence>
<reference evidence="2 3" key="1">
    <citation type="journal article" date="2019" name="Int. J. Syst. Evol. Microbiol.">
        <title>The Global Catalogue of Microorganisms (GCM) 10K type strain sequencing project: providing services to taxonomists for standard genome sequencing and annotation.</title>
        <authorList>
            <consortium name="The Broad Institute Genomics Platform"/>
            <consortium name="The Broad Institute Genome Sequencing Center for Infectious Disease"/>
            <person name="Wu L."/>
            <person name="Ma J."/>
        </authorList>
    </citation>
    <scope>NUCLEOTIDE SEQUENCE [LARGE SCALE GENOMIC DNA]</scope>
    <source>
        <strain evidence="2 3">JCM 14545</strain>
    </source>
</reference>
<keyword evidence="3" id="KW-1185">Reference proteome</keyword>
<organism evidence="2 3">
    <name type="scientific">Amycolatopsis minnesotensis</name>
    <dbReference type="NCBI Taxonomy" id="337894"/>
    <lineage>
        <taxon>Bacteria</taxon>
        <taxon>Bacillati</taxon>
        <taxon>Actinomycetota</taxon>
        <taxon>Actinomycetes</taxon>
        <taxon>Pseudonocardiales</taxon>
        <taxon>Pseudonocardiaceae</taxon>
        <taxon>Amycolatopsis</taxon>
    </lineage>
</organism>
<dbReference type="RefSeq" id="WP_344413676.1">
    <property type="nucleotide sequence ID" value="NZ_BAAANN010000003.1"/>
</dbReference>
<evidence type="ECO:0000313" key="2">
    <source>
        <dbReference type="EMBL" id="GAA1943675.1"/>
    </source>
</evidence>
<evidence type="ECO:0000313" key="3">
    <source>
        <dbReference type="Proteomes" id="UP001501116"/>
    </source>
</evidence>
<protein>
    <recommendedName>
        <fullName evidence="1">Nitroreductase domain-containing protein</fullName>
    </recommendedName>
</protein>
<evidence type="ECO:0000259" key="1">
    <source>
        <dbReference type="Pfam" id="PF00881"/>
    </source>
</evidence>
<name>A0ABN2Q6P2_9PSEU</name>
<dbReference type="InterPro" id="IPR000415">
    <property type="entry name" value="Nitroreductase-like"/>
</dbReference>
<dbReference type="Proteomes" id="UP001501116">
    <property type="component" value="Unassembled WGS sequence"/>
</dbReference>